<dbReference type="InterPro" id="IPR018866">
    <property type="entry name" value="Znf-4CXXC_R1"/>
</dbReference>
<evidence type="ECO:0008006" key="13">
    <source>
        <dbReference type="Google" id="ProtNLM"/>
    </source>
</evidence>
<dbReference type="PANTHER" id="PTHR12549">
    <property type="entry name" value="JMJC DOMAIN-CONTAINING HISTONE DEMETHYLATION PROTEIN"/>
    <property type="match status" value="1"/>
</dbReference>
<evidence type="ECO:0000256" key="4">
    <source>
        <dbReference type="ARBA" id="ARBA00023015"/>
    </source>
</evidence>
<keyword evidence="5" id="KW-0804">Transcription</keyword>
<evidence type="ECO:0000256" key="5">
    <source>
        <dbReference type="ARBA" id="ARBA00023163"/>
    </source>
</evidence>
<keyword evidence="3" id="KW-0479">Metal-binding</keyword>
<comment type="caution">
    <text evidence="11">The sequence shown here is derived from an EMBL/GenBank/DDBJ whole genome shotgun (WGS) entry which is preliminary data.</text>
</comment>
<feature type="region of interest" description="Disordered" evidence="8">
    <location>
        <begin position="42"/>
        <end position="76"/>
    </location>
</feature>
<dbReference type="GO" id="GO:0003712">
    <property type="term" value="F:transcription coregulator activity"/>
    <property type="evidence" value="ECO:0007669"/>
    <property type="project" value="TreeGrafter"/>
</dbReference>
<dbReference type="Gene3D" id="2.60.120.650">
    <property type="entry name" value="Cupin"/>
    <property type="match status" value="1"/>
</dbReference>
<protein>
    <recommendedName>
        <fullName evidence="13">Lysine-specific demethylase JMJ25</fullName>
    </recommendedName>
</protein>
<dbReference type="PROSITE" id="PS51184">
    <property type="entry name" value="JMJC"/>
    <property type="match status" value="1"/>
</dbReference>
<keyword evidence="6" id="KW-0539">Nucleus</keyword>
<comment type="similarity">
    <text evidence="2">Belongs to the JARID1 histone demethylase family.</text>
</comment>
<dbReference type="InterPro" id="IPR003347">
    <property type="entry name" value="JmjC_dom"/>
</dbReference>
<evidence type="ECO:0000256" key="6">
    <source>
        <dbReference type="ARBA" id="ARBA00023242"/>
    </source>
</evidence>
<sequence>MAAVPEDLRCKRSDGKQWRCSAPSMPGKTVCEKHYVQAKRRSASSALRASLRRSSSSSSAAASPAAAAHLRDEGRPGPLPMAVARPFYGGVAGEAVYVAEPVPVPATARTGVAYEGLPLGNAAGARTAAELVGRGPACSTDAGTAGTRSCHQCRKSGAVLWCSSCDRRGYCAACVSRWYSDIPIDDVQKVCPACRGICNCRVCLQGDNLIKARVQEIPVVDKLRYLHCLLVYVLPVLKQIYSDQCFEIGVETRSSGPKTDILRAKINSDEQMCCDFCKVPVFDYHRHCPKCLYDLCLDCCQDIRRSRATVARGQYTEGHVEDSFSKRARREPSAESINDKSCSRPMDLNILDIRSLVPAWKVNNDGSITCGPPEIGGCGSSKLVLKRIFKINWIPKLVKSSEEMVNGCKVHDLQDRCLSCSDVRRLELIGQRNLALSKCSNGDDISGNCVYSPVLEDLKYEGIMHFRKHWVKAEPIVIRKAFEPSLSSIWDPLSIWRGIQEIMDEEMDEDFVVKAVDCSNQSEVDIELKQFIKGYSDGNKGGDDHLLVLKLKEWPQPSVLEEFLLCHRPEFLVNFPLVDFIHPRWGLLNLAAKLPQDALQPEVGMRLLISYGSRQEPGKGDSVINLTINMVDVVHMLMHVAEVNHCPKRLLSNGAERIANGNSVHVNDHTPVPNVDVDEGEQGHKHTISHCEEAKTNNLEGSQAGAVWDVFRRQDLPKLNEYLAAHREEFGASCHAVPSVKYPIYDQTMYLNNYHKKTLKDQYGIEPFTFHQHIGEAVFIPTGCPFQVKNLQSTVQLAVNFLSPESLPESVRMAQEIRCLSNGHVAKQKMLEVKKISLYSASSAVREIQRITLDPKFNLDASFEDQNLTRVVSENLARVNKHRKVSCS</sequence>
<dbReference type="InterPro" id="IPR045109">
    <property type="entry name" value="LSDs-like"/>
</dbReference>
<evidence type="ECO:0000259" key="10">
    <source>
        <dbReference type="PROSITE" id="PS51667"/>
    </source>
</evidence>
<dbReference type="Pfam" id="PF10497">
    <property type="entry name" value="zf-4CXXC_R1"/>
    <property type="match status" value="1"/>
</dbReference>
<dbReference type="AlphaFoldDB" id="A0A835KJ76"/>
<organism evidence="11 12">
    <name type="scientific">Digitaria exilis</name>
    <dbReference type="NCBI Taxonomy" id="1010633"/>
    <lineage>
        <taxon>Eukaryota</taxon>
        <taxon>Viridiplantae</taxon>
        <taxon>Streptophyta</taxon>
        <taxon>Embryophyta</taxon>
        <taxon>Tracheophyta</taxon>
        <taxon>Spermatophyta</taxon>
        <taxon>Magnoliopsida</taxon>
        <taxon>Liliopsida</taxon>
        <taxon>Poales</taxon>
        <taxon>Poaceae</taxon>
        <taxon>PACMAD clade</taxon>
        <taxon>Panicoideae</taxon>
        <taxon>Panicodae</taxon>
        <taxon>Paniceae</taxon>
        <taxon>Anthephorinae</taxon>
        <taxon>Digitaria</taxon>
    </lineage>
</organism>
<name>A0A835KJ76_9POAL</name>
<dbReference type="GO" id="GO:0046872">
    <property type="term" value="F:metal ion binding"/>
    <property type="evidence" value="ECO:0007669"/>
    <property type="project" value="UniProtKB-KW"/>
</dbReference>
<dbReference type="PROSITE" id="PS51667">
    <property type="entry name" value="WRC"/>
    <property type="match status" value="1"/>
</dbReference>
<evidence type="ECO:0000256" key="8">
    <source>
        <dbReference type="SAM" id="MobiDB-lite"/>
    </source>
</evidence>
<dbReference type="EMBL" id="JACEFO010001626">
    <property type="protein sequence ID" value="KAF8728658.1"/>
    <property type="molecule type" value="Genomic_DNA"/>
</dbReference>
<accession>A0A835KJ76</accession>
<dbReference type="GO" id="GO:0006357">
    <property type="term" value="P:regulation of transcription by RNA polymerase II"/>
    <property type="evidence" value="ECO:0007669"/>
    <property type="project" value="TreeGrafter"/>
</dbReference>
<evidence type="ECO:0000313" key="11">
    <source>
        <dbReference type="EMBL" id="KAF8728658.1"/>
    </source>
</evidence>
<dbReference type="GO" id="GO:0032454">
    <property type="term" value="F:histone H3K9 demethylase activity"/>
    <property type="evidence" value="ECO:0007669"/>
    <property type="project" value="InterPro"/>
</dbReference>
<dbReference type="Pfam" id="PF02373">
    <property type="entry name" value="JmjC"/>
    <property type="match status" value="1"/>
</dbReference>
<reference evidence="11" key="1">
    <citation type="submission" date="2020-07" db="EMBL/GenBank/DDBJ databases">
        <title>Genome sequence and genetic diversity analysis of an under-domesticated orphan crop, white fonio (Digitaria exilis).</title>
        <authorList>
            <person name="Bennetzen J.L."/>
            <person name="Chen S."/>
            <person name="Ma X."/>
            <person name="Wang X."/>
            <person name="Yssel A.E.J."/>
            <person name="Chaluvadi S.R."/>
            <person name="Johnson M."/>
            <person name="Gangashetty P."/>
            <person name="Hamidou F."/>
            <person name="Sanogo M.D."/>
            <person name="Zwaenepoel A."/>
            <person name="Wallace J."/>
            <person name="Van De Peer Y."/>
            <person name="Van Deynze A."/>
        </authorList>
    </citation>
    <scope>NUCLEOTIDE SEQUENCE</scope>
    <source>
        <tissue evidence="11">Leaves</tissue>
    </source>
</reference>
<feature type="region of interest" description="Disordered" evidence="8">
    <location>
        <begin position="1"/>
        <end position="27"/>
    </location>
</feature>
<evidence type="ECO:0000313" key="12">
    <source>
        <dbReference type="Proteomes" id="UP000636709"/>
    </source>
</evidence>
<comment type="caution">
    <text evidence="7">Lacks conserved residue(s) required for the propagation of feature annotation.</text>
</comment>
<keyword evidence="12" id="KW-1185">Reference proteome</keyword>
<evidence type="ECO:0000259" key="9">
    <source>
        <dbReference type="PROSITE" id="PS51184"/>
    </source>
</evidence>
<evidence type="ECO:0000256" key="2">
    <source>
        <dbReference type="ARBA" id="ARBA00006801"/>
    </source>
</evidence>
<dbReference type="PANTHER" id="PTHR12549:SF17">
    <property type="entry name" value="E3 UBIQUITIN-PROTEIN LIGASE JMJ24"/>
    <property type="match status" value="1"/>
</dbReference>
<comment type="subcellular location">
    <subcellularLocation>
        <location evidence="1">Nucleus</location>
    </subcellularLocation>
</comment>
<dbReference type="SMART" id="SM00558">
    <property type="entry name" value="JmjC"/>
    <property type="match status" value="1"/>
</dbReference>
<dbReference type="Proteomes" id="UP000636709">
    <property type="component" value="Unassembled WGS sequence"/>
</dbReference>
<proteinExistence type="inferred from homology"/>
<dbReference type="GO" id="GO:0000118">
    <property type="term" value="C:histone deacetylase complex"/>
    <property type="evidence" value="ECO:0007669"/>
    <property type="project" value="TreeGrafter"/>
</dbReference>
<keyword evidence="4" id="KW-0805">Transcription regulation</keyword>
<feature type="compositionally biased region" description="Basic and acidic residues" evidence="8">
    <location>
        <begin position="1"/>
        <end position="17"/>
    </location>
</feature>
<evidence type="ECO:0000256" key="1">
    <source>
        <dbReference type="ARBA" id="ARBA00004123"/>
    </source>
</evidence>
<feature type="compositionally biased region" description="Low complexity" evidence="8">
    <location>
        <begin position="43"/>
        <end position="68"/>
    </location>
</feature>
<dbReference type="GO" id="GO:0031490">
    <property type="term" value="F:chromatin DNA binding"/>
    <property type="evidence" value="ECO:0007669"/>
    <property type="project" value="TreeGrafter"/>
</dbReference>
<evidence type="ECO:0000256" key="3">
    <source>
        <dbReference type="ARBA" id="ARBA00022723"/>
    </source>
</evidence>
<dbReference type="Pfam" id="PF08879">
    <property type="entry name" value="WRC"/>
    <property type="match status" value="1"/>
</dbReference>
<dbReference type="InterPro" id="IPR014977">
    <property type="entry name" value="WRC_dom"/>
</dbReference>
<gene>
    <name evidence="11" type="ORF">HU200_017929</name>
</gene>
<feature type="domain" description="JmjC" evidence="9">
    <location>
        <begin position="583"/>
        <end position="818"/>
    </location>
</feature>
<evidence type="ECO:0000256" key="7">
    <source>
        <dbReference type="PROSITE-ProRule" id="PRU01002"/>
    </source>
</evidence>
<dbReference type="OrthoDB" id="1667110at2759"/>
<dbReference type="SUPFAM" id="SSF51197">
    <property type="entry name" value="Clavaminate synthase-like"/>
    <property type="match status" value="1"/>
</dbReference>
<dbReference type="GO" id="GO:0000785">
    <property type="term" value="C:chromatin"/>
    <property type="evidence" value="ECO:0007669"/>
    <property type="project" value="TreeGrafter"/>
</dbReference>
<feature type="domain" description="WRC" evidence="10">
    <location>
        <begin position="4"/>
        <end position="48"/>
    </location>
</feature>